<accession>A0A6I8MC52</accession>
<evidence type="ECO:0008006" key="5">
    <source>
        <dbReference type="Google" id="ProtNLM"/>
    </source>
</evidence>
<organism evidence="3 4">
    <name type="scientific">Corynebacterium rouxii</name>
    <dbReference type="NCBI Taxonomy" id="2719119"/>
    <lineage>
        <taxon>Bacteria</taxon>
        <taxon>Bacillati</taxon>
        <taxon>Actinomycetota</taxon>
        <taxon>Actinomycetes</taxon>
        <taxon>Mycobacteriales</taxon>
        <taxon>Corynebacteriaceae</taxon>
        <taxon>Corynebacterium</taxon>
    </lineage>
</organism>
<dbReference type="EMBL" id="LR738855">
    <property type="protein sequence ID" value="VZH85522.1"/>
    <property type="molecule type" value="Genomic_DNA"/>
</dbReference>
<keyword evidence="1" id="KW-0175">Coiled coil</keyword>
<name>A0A6I8MC52_9CORY</name>
<feature type="coiled-coil region" evidence="1">
    <location>
        <begin position="140"/>
        <end position="175"/>
    </location>
</feature>
<dbReference type="KEGG" id="crf:FRC0190_01480"/>
<dbReference type="Proteomes" id="UP000423525">
    <property type="component" value="Chromosome"/>
</dbReference>
<feature type="coiled-coil region" evidence="1">
    <location>
        <begin position="359"/>
        <end position="424"/>
    </location>
</feature>
<sequence>MSTPHTPKPGPRPGAVPGPRPGAHAARKVVAPNVSAMNQARAFGHVDDDGTVYLIRGGETKKIGSWQAGTPEEGLQHYIHRFEDLATEVALLESRLKSHPNDASHIKEKAGEIRDGLDDAAVIGDLDSLEKRLDSIIDGADSAGEKARELKQQLREKAIKQKQKLVAEAEEIAEKSTDWKVAGDRIREILDEWKTIKGIDRKTDDELWKLYSRARDAFNRRRGSHFAELDRGRAAARRVKEELVEKANVLKESTDWNDTAHAFKELMNEWKAAGRAPRDVDDKLWAAFKGAQDYFFNARNAVNDQRDREFAANAEAKDALIDEYTPLIDPAQGLDSAREKLRELQEKWEAIGYVPRNRVREYEEKIANLEKRVTEAADAQWRRTDPAAQARAAQFISKVEEFTAQAAEAEAKGNAKKAEKLRAQAQQWQEWADAAINAVENR</sequence>
<evidence type="ECO:0000313" key="3">
    <source>
        <dbReference type="EMBL" id="VZH85522.1"/>
    </source>
</evidence>
<reference evidence="3 4" key="1">
    <citation type="submission" date="2019-11" db="EMBL/GenBank/DDBJ databases">
        <authorList>
            <person name="Brisse S."/>
        </authorList>
    </citation>
    <scope>NUCLEOTIDE SEQUENCE [LARGE SCALE GENOMIC DNA]</scope>
    <source>
        <strain evidence="3">FRC0190</strain>
    </source>
</reference>
<evidence type="ECO:0000256" key="2">
    <source>
        <dbReference type="SAM" id="MobiDB-lite"/>
    </source>
</evidence>
<feature type="region of interest" description="Disordered" evidence="2">
    <location>
        <begin position="1"/>
        <end position="26"/>
    </location>
</feature>
<feature type="compositionally biased region" description="Pro residues" evidence="2">
    <location>
        <begin position="1"/>
        <end position="20"/>
    </location>
</feature>
<evidence type="ECO:0000313" key="4">
    <source>
        <dbReference type="Proteomes" id="UP000423525"/>
    </source>
</evidence>
<dbReference type="AlphaFoldDB" id="A0A6I8MC52"/>
<protein>
    <recommendedName>
        <fullName evidence="5">DUF349 domain-containing protein</fullName>
    </recommendedName>
</protein>
<gene>
    <name evidence="3" type="ORF">FRC0190_01480</name>
</gene>
<dbReference type="RefSeq" id="WP_155873209.1">
    <property type="nucleotide sequence ID" value="NZ_CP168248.1"/>
</dbReference>
<evidence type="ECO:0000256" key="1">
    <source>
        <dbReference type="SAM" id="Coils"/>
    </source>
</evidence>
<dbReference type="Pfam" id="PF03993">
    <property type="entry name" value="DUF349"/>
    <property type="match status" value="3"/>
</dbReference>
<dbReference type="InterPro" id="IPR007139">
    <property type="entry name" value="DUF349"/>
</dbReference>
<proteinExistence type="predicted"/>